<dbReference type="GeneID" id="25790297"/>
<dbReference type="GO" id="GO:0009247">
    <property type="term" value="P:glycolipid biosynthetic process"/>
    <property type="evidence" value="ECO:0007669"/>
    <property type="project" value="TreeGrafter"/>
</dbReference>
<proteinExistence type="inferred from homology"/>
<dbReference type="OMA" id="WAFRSTY"/>
<dbReference type="AlphaFoldDB" id="G9N3V7"/>
<dbReference type="InParanoid" id="G9N3V7"/>
<evidence type="ECO:0000313" key="3">
    <source>
        <dbReference type="EMBL" id="EHK18286.1"/>
    </source>
</evidence>
<dbReference type="EMBL" id="ABDF02000086">
    <property type="protein sequence ID" value="EHK18286.1"/>
    <property type="molecule type" value="Genomic_DNA"/>
</dbReference>
<comment type="similarity">
    <text evidence="1">Belongs to the saccharopine dehydrogenase family.</text>
</comment>
<dbReference type="OrthoDB" id="10268090at2759"/>
<dbReference type="VEuPathDB" id="FungiDB:TRIVIDRAFT_204450"/>
<dbReference type="Pfam" id="PF03435">
    <property type="entry name" value="Sacchrp_dh_NADP"/>
    <property type="match status" value="1"/>
</dbReference>
<dbReference type="GO" id="GO:0005739">
    <property type="term" value="C:mitochondrion"/>
    <property type="evidence" value="ECO:0007669"/>
    <property type="project" value="TreeGrafter"/>
</dbReference>
<dbReference type="InterPro" id="IPR005097">
    <property type="entry name" value="Sacchrp_dh_NADP-bd"/>
</dbReference>
<evidence type="ECO:0000259" key="2">
    <source>
        <dbReference type="Pfam" id="PF03435"/>
    </source>
</evidence>
<dbReference type="Proteomes" id="UP000007115">
    <property type="component" value="Unassembled WGS sequence"/>
</dbReference>
<reference evidence="3 4" key="1">
    <citation type="journal article" date="2011" name="Genome Biol.">
        <title>Comparative genome sequence analysis underscores mycoparasitism as the ancestral life style of Trichoderma.</title>
        <authorList>
            <person name="Kubicek C.P."/>
            <person name="Herrera-Estrella A."/>
            <person name="Seidl-Seiboth V."/>
            <person name="Martinez D.A."/>
            <person name="Druzhinina I.S."/>
            <person name="Thon M."/>
            <person name="Zeilinger S."/>
            <person name="Casas-Flores S."/>
            <person name="Horwitz B.A."/>
            <person name="Mukherjee P.K."/>
            <person name="Mukherjee M."/>
            <person name="Kredics L."/>
            <person name="Alcaraz L.D."/>
            <person name="Aerts A."/>
            <person name="Antal Z."/>
            <person name="Atanasova L."/>
            <person name="Cervantes-Badillo M.G."/>
            <person name="Challacombe J."/>
            <person name="Chertkov O."/>
            <person name="McCluskey K."/>
            <person name="Coulpier F."/>
            <person name="Deshpande N."/>
            <person name="von Doehren H."/>
            <person name="Ebbole D.J."/>
            <person name="Esquivel-Naranjo E.U."/>
            <person name="Fekete E."/>
            <person name="Flipphi M."/>
            <person name="Glaser F."/>
            <person name="Gomez-Rodriguez E.Y."/>
            <person name="Gruber S."/>
            <person name="Han C."/>
            <person name="Henrissat B."/>
            <person name="Hermosa R."/>
            <person name="Hernandez-Onate M."/>
            <person name="Karaffa L."/>
            <person name="Kosti I."/>
            <person name="Le Crom S."/>
            <person name="Lindquist E."/>
            <person name="Lucas S."/>
            <person name="Luebeck M."/>
            <person name="Luebeck P.S."/>
            <person name="Margeot A."/>
            <person name="Metz B."/>
            <person name="Misra M."/>
            <person name="Nevalainen H."/>
            <person name="Omann M."/>
            <person name="Packer N."/>
            <person name="Perrone G."/>
            <person name="Uresti-Rivera E.E."/>
            <person name="Salamov A."/>
            <person name="Schmoll M."/>
            <person name="Seiboth B."/>
            <person name="Shapiro H."/>
            <person name="Sukno S."/>
            <person name="Tamayo-Ramos J.A."/>
            <person name="Tisch D."/>
            <person name="Wiest A."/>
            <person name="Wilkinson H.H."/>
            <person name="Zhang M."/>
            <person name="Coutinho P.M."/>
            <person name="Kenerley C.M."/>
            <person name="Monte E."/>
            <person name="Baker S.E."/>
            <person name="Grigoriev I.V."/>
        </authorList>
    </citation>
    <scope>NUCLEOTIDE SEQUENCE [LARGE SCALE GENOMIC DNA]</scope>
    <source>
        <strain evidence="4">Gv29-8 / FGSC 10586</strain>
    </source>
</reference>
<dbReference type="PANTHER" id="PTHR12286">
    <property type="entry name" value="SACCHAROPINE DEHYDROGENASE-LIKE OXIDOREDUCTASE"/>
    <property type="match status" value="1"/>
</dbReference>
<dbReference type="Gene3D" id="3.40.50.720">
    <property type="entry name" value="NAD(P)-binding Rossmann-like Domain"/>
    <property type="match status" value="1"/>
</dbReference>
<evidence type="ECO:0000256" key="1">
    <source>
        <dbReference type="ARBA" id="ARBA00038048"/>
    </source>
</evidence>
<dbReference type="eggNOG" id="KOG2733">
    <property type="taxonomic scope" value="Eukaryota"/>
</dbReference>
<dbReference type="GO" id="GO:0005886">
    <property type="term" value="C:plasma membrane"/>
    <property type="evidence" value="ECO:0007669"/>
    <property type="project" value="TreeGrafter"/>
</dbReference>
<keyword evidence="4" id="KW-1185">Reference proteome</keyword>
<dbReference type="GO" id="GO:0005811">
    <property type="term" value="C:lipid droplet"/>
    <property type="evidence" value="ECO:0007669"/>
    <property type="project" value="TreeGrafter"/>
</dbReference>
<gene>
    <name evidence="3" type="ORF">TRIVIDRAFT_204450</name>
</gene>
<accession>G9N3V7</accession>
<comment type="caution">
    <text evidence="3">The sequence shown here is derived from an EMBL/GenBank/DDBJ whole genome shotgun (WGS) entry which is preliminary data.</text>
</comment>
<evidence type="ECO:0000313" key="4">
    <source>
        <dbReference type="Proteomes" id="UP000007115"/>
    </source>
</evidence>
<organism evidence="3 4">
    <name type="scientific">Hypocrea virens (strain Gv29-8 / FGSC 10586)</name>
    <name type="common">Gliocladium virens</name>
    <name type="synonym">Trichoderma virens</name>
    <dbReference type="NCBI Taxonomy" id="413071"/>
    <lineage>
        <taxon>Eukaryota</taxon>
        <taxon>Fungi</taxon>
        <taxon>Dikarya</taxon>
        <taxon>Ascomycota</taxon>
        <taxon>Pezizomycotina</taxon>
        <taxon>Sordariomycetes</taxon>
        <taxon>Hypocreomycetidae</taxon>
        <taxon>Hypocreales</taxon>
        <taxon>Hypocreaceae</taxon>
        <taxon>Trichoderma</taxon>
    </lineage>
</organism>
<dbReference type="InterPro" id="IPR051276">
    <property type="entry name" value="Saccharopine_DH-like_oxidrdct"/>
</dbReference>
<dbReference type="PANTHER" id="PTHR12286:SF5">
    <property type="entry name" value="SACCHAROPINE DEHYDROGENASE-LIKE OXIDOREDUCTASE"/>
    <property type="match status" value="1"/>
</dbReference>
<feature type="domain" description="Saccharopine dehydrogenase NADP binding" evidence="2">
    <location>
        <begin position="70"/>
        <end position="138"/>
    </location>
</feature>
<dbReference type="HOGENOM" id="CLU_031002_0_1_1"/>
<sequence length="432" mass="47727">MYRSSETLLNARFSSAMFGWLLGRVRTMGLAVPPVHNFKPIALGLCLYWRIYDAIDWRRTIPVDKERSTSVLDLNSEAEIQEVVKSTRVIINVIGPYPTTCGPEVFEVCAENGTDYIDCSADMPWVQNMIKEHDNSAQISDAKCQMIITCGLDAVPADLTTHLAVSHIRKTFNIQTREIIVSLQEMEGTIGSGTIGSMASVYTLYEPGRYAEATAPFAISPRKPASVKAKTSLFPGSSFFGIQNPDILSRVVKNLGQGNERAIVGRSWGLYAPDDPNTTTDGYGPNFHFSVRIRLSSTVHDFIRVLPLIGLSLFLSFSFSRLFLTRFVYPEGYSSSPKQLKGHRFSHRTLAVADTGDESTSKRVLVDFKFQGDQYKFTGIAMIEAAVTLLEGGTEAHRRGGGVMTPAMLGDNYAKNLQRPESGVEILIRVEG</sequence>
<protein>
    <recommendedName>
        <fullName evidence="2">Saccharopine dehydrogenase NADP binding domain-containing protein</fullName>
    </recommendedName>
</protein>
<dbReference type="RefSeq" id="XP_013952488.1">
    <property type="nucleotide sequence ID" value="XM_014097013.1"/>
</dbReference>
<name>G9N3V7_HYPVG</name>